<gene>
    <name evidence="19" type="ORF">M094_3200</name>
</gene>
<feature type="domain" description="Soluble ligand binding" evidence="17">
    <location>
        <begin position="585"/>
        <end position="631"/>
    </location>
</feature>
<evidence type="ECO:0000259" key="18">
    <source>
        <dbReference type="Pfam" id="PF22461"/>
    </source>
</evidence>
<dbReference type="PATRIC" id="fig|1339349.3.peg.107"/>
<dbReference type="GO" id="GO:0015159">
    <property type="term" value="F:polysaccharide transmembrane transporter activity"/>
    <property type="evidence" value="ECO:0007669"/>
    <property type="project" value="InterPro"/>
</dbReference>
<feature type="domain" description="Soluble ligand binding" evidence="17">
    <location>
        <begin position="314"/>
        <end position="361"/>
    </location>
</feature>
<feature type="domain" description="SLBB" evidence="18">
    <location>
        <begin position="231"/>
        <end position="307"/>
    </location>
</feature>
<evidence type="ECO:0000256" key="14">
    <source>
        <dbReference type="ARBA" id="ARBA00023288"/>
    </source>
</evidence>
<evidence type="ECO:0000259" key="17">
    <source>
        <dbReference type="Pfam" id="PF10531"/>
    </source>
</evidence>
<dbReference type="PANTHER" id="PTHR33619">
    <property type="entry name" value="POLYSACCHARIDE EXPORT PROTEIN GFCE-RELATED"/>
    <property type="match status" value="1"/>
</dbReference>
<keyword evidence="8" id="KW-0625">Polysaccharide transport</keyword>
<protein>
    <submittedName>
        <fullName evidence="19">Polysaccharide biosynthesis/export family protein</fullName>
    </submittedName>
</protein>
<feature type="domain" description="Soluble ligand binding" evidence="17">
    <location>
        <begin position="488"/>
        <end position="535"/>
    </location>
</feature>
<dbReference type="Pfam" id="PF02563">
    <property type="entry name" value="Poly_export"/>
    <property type="match status" value="1"/>
</dbReference>
<evidence type="ECO:0000256" key="7">
    <source>
        <dbReference type="ARBA" id="ARBA00022729"/>
    </source>
</evidence>
<evidence type="ECO:0000313" key="20">
    <source>
        <dbReference type="Proteomes" id="UP000028013"/>
    </source>
</evidence>
<comment type="caution">
    <text evidence="19">The sequence shown here is derived from an EMBL/GenBank/DDBJ whole genome shotgun (WGS) entry which is preliminary data.</text>
</comment>
<keyword evidence="7 15" id="KW-0732">Signal</keyword>
<keyword evidence="14" id="KW-0449">Lipoprotein</keyword>
<dbReference type="PANTHER" id="PTHR33619:SF3">
    <property type="entry name" value="POLYSACCHARIDE EXPORT PROTEIN GFCE-RELATED"/>
    <property type="match status" value="1"/>
</dbReference>
<dbReference type="Pfam" id="PF10531">
    <property type="entry name" value="SLBB"/>
    <property type="match status" value="4"/>
</dbReference>
<dbReference type="InterPro" id="IPR054765">
    <property type="entry name" value="SLBB_dom"/>
</dbReference>
<dbReference type="InterPro" id="IPR003715">
    <property type="entry name" value="Poly_export_N"/>
</dbReference>
<evidence type="ECO:0000313" key="19">
    <source>
        <dbReference type="EMBL" id="KDS64899.1"/>
    </source>
</evidence>
<keyword evidence="9" id="KW-0406">Ion transport</keyword>
<organism evidence="19 20">
    <name type="scientific">Bacteroides uniformis str. 3978 T3 ii</name>
    <dbReference type="NCBI Taxonomy" id="1339349"/>
    <lineage>
        <taxon>Bacteria</taxon>
        <taxon>Pseudomonadati</taxon>
        <taxon>Bacteroidota</taxon>
        <taxon>Bacteroidia</taxon>
        <taxon>Bacteroidales</taxon>
        <taxon>Bacteroidaceae</taxon>
        <taxon>Bacteroides</taxon>
    </lineage>
</organism>
<feature type="signal peptide" evidence="15">
    <location>
        <begin position="1"/>
        <end position="20"/>
    </location>
</feature>
<keyword evidence="12" id="KW-0564">Palmitate</keyword>
<dbReference type="Gene3D" id="3.10.560.10">
    <property type="entry name" value="Outer membrane lipoprotein wza domain like"/>
    <property type="match status" value="6"/>
</dbReference>
<evidence type="ECO:0000256" key="10">
    <source>
        <dbReference type="ARBA" id="ARBA00023114"/>
    </source>
</evidence>
<evidence type="ECO:0000256" key="2">
    <source>
        <dbReference type="ARBA" id="ARBA00009450"/>
    </source>
</evidence>
<evidence type="ECO:0000256" key="13">
    <source>
        <dbReference type="ARBA" id="ARBA00023237"/>
    </source>
</evidence>
<name>A0A078SSN6_BACUN</name>
<dbReference type="RefSeq" id="WP_039159696.1">
    <property type="nucleotide sequence ID" value="NZ_JNHN01000004.1"/>
</dbReference>
<dbReference type="GO" id="GO:0006811">
    <property type="term" value="P:monoatomic ion transport"/>
    <property type="evidence" value="ECO:0007669"/>
    <property type="project" value="UniProtKB-KW"/>
</dbReference>
<keyword evidence="10" id="KW-0626">Porin</keyword>
<dbReference type="AlphaFoldDB" id="A0A078SSN6"/>
<dbReference type="InterPro" id="IPR049712">
    <property type="entry name" value="Poly_export"/>
</dbReference>
<evidence type="ECO:0000256" key="3">
    <source>
        <dbReference type="ARBA" id="ARBA00022448"/>
    </source>
</evidence>
<dbReference type="InterPro" id="IPR019554">
    <property type="entry name" value="Soluble_ligand-bd"/>
</dbReference>
<evidence type="ECO:0000256" key="11">
    <source>
        <dbReference type="ARBA" id="ARBA00023136"/>
    </source>
</evidence>
<evidence type="ECO:0000256" key="8">
    <source>
        <dbReference type="ARBA" id="ARBA00023047"/>
    </source>
</evidence>
<evidence type="ECO:0000256" key="12">
    <source>
        <dbReference type="ARBA" id="ARBA00023139"/>
    </source>
</evidence>
<keyword evidence="3" id="KW-0813">Transport</keyword>
<evidence type="ECO:0000256" key="15">
    <source>
        <dbReference type="SAM" id="SignalP"/>
    </source>
</evidence>
<proteinExistence type="inferred from homology"/>
<keyword evidence="11" id="KW-0472">Membrane</keyword>
<feature type="domain" description="Soluble ligand binding" evidence="17">
    <location>
        <begin position="703"/>
        <end position="751"/>
    </location>
</feature>
<dbReference type="Proteomes" id="UP000028013">
    <property type="component" value="Unassembled WGS sequence"/>
</dbReference>
<sequence>MRRILFLILCLFIFFGSAYAQRMSDEQVVEYVKQAQAAGKSQKQMTAELLRRGVTREQVLRIKDKYENSGVAVPGSEAPSQMRKRSVAVGESYEAAELDDQKAVVDERLESQSAPEAAGIQIFGHNLFQNRNLSFEPSVNLATPANYRLGPGDEGIIDIWGASENTIRQTISPEGSIQVKDLGPVYLNGMTVKEANAYLQRELSKIYSGIGGGDPNSQIRLTLGDIRTIQIHIMGEVTVPGTYTLSAFSTVFHALYRAGGVNNIGSLRDIRLVRNGETIEHLDVYEFIMQGKMNDDVRLQEGDVIIVSPYQSLVEIVGKVKRPMYYEMKPAETVASLLKYAGGFMGDAYKKAVRIIRKSGREHQVYNVDEMDYSVFRLDDGDLMTVDAVLDRFENKVEVSGAVYRPGLYQLDGEVNTVKQLIKKAEGLRGDAFLARVLLDREREDLTHEMVAVDLEGIMNGTVSDIPLQKNDHLYVPGIHDLKESETVSIYGEVLNPGTFLYSDNLTIEDMIVQAGGLTEAAATTCVSVTRRIKDPKSTAYSSKLAETFTFDIKDGLLTGAGSFYLQPFDVVQVRRSPAYQVQRMVTVAGEVLFSGSYSLLKKNERLSDVIGRAGGITPAAYIKGGRLIRKRNDEERRRETDVLRMAQGGEGSDSIAVNKLAISETYAVGIDMEKALFNPGSDYDIVLREGDIVYIPEYVNTVKISGSVMYPNTVTWEKDAKLKHYINMAGGYGENAKKKKAYIIYLNGTVARAKKSDSDLIQPGCEIVVPTKSERKRLQLSEIMGMSSMTATIAAMVATLTNAFK</sequence>
<dbReference type="GO" id="GO:0046930">
    <property type="term" value="C:pore complex"/>
    <property type="evidence" value="ECO:0007669"/>
    <property type="project" value="UniProtKB-KW"/>
</dbReference>
<comment type="similarity">
    <text evidence="2">Belongs to the BexD/CtrA/VexA family.</text>
</comment>
<keyword evidence="13" id="KW-0998">Cell outer membrane</keyword>
<keyword evidence="4" id="KW-1134">Transmembrane beta strand</keyword>
<evidence type="ECO:0000256" key="9">
    <source>
        <dbReference type="ARBA" id="ARBA00023065"/>
    </source>
</evidence>
<keyword evidence="5" id="KW-0762">Sugar transport</keyword>
<comment type="subcellular location">
    <subcellularLocation>
        <location evidence="1">Cell outer membrane</location>
        <topology evidence="1">Multi-pass membrane protein</topology>
    </subcellularLocation>
</comment>
<feature type="domain" description="Polysaccharide export protein N-terminal" evidence="16">
    <location>
        <begin position="143"/>
        <end position="207"/>
    </location>
</feature>
<feature type="domain" description="SLBB" evidence="18">
    <location>
        <begin position="396"/>
        <end position="476"/>
    </location>
</feature>
<evidence type="ECO:0000256" key="6">
    <source>
        <dbReference type="ARBA" id="ARBA00022692"/>
    </source>
</evidence>
<dbReference type="GO" id="GO:0015288">
    <property type="term" value="F:porin activity"/>
    <property type="evidence" value="ECO:0007669"/>
    <property type="project" value="UniProtKB-KW"/>
</dbReference>
<evidence type="ECO:0000256" key="1">
    <source>
        <dbReference type="ARBA" id="ARBA00004571"/>
    </source>
</evidence>
<dbReference type="GO" id="GO:0009279">
    <property type="term" value="C:cell outer membrane"/>
    <property type="evidence" value="ECO:0007669"/>
    <property type="project" value="UniProtKB-SubCell"/>
</dbReference>
<dbReference type="Pfam" id="PF22461">
    <property type="entry name" value="SLBB_2"/>
    <property type="match status" value="2"/>
</dbReference>
<evidence type="ECO:0000259" key="16">
    <source>
        <dbReference type="Pfam" id="PF02563"/>
    </source>
</evidence>
<evidence type="ECO:0000256" key="5">
    <source>
        <dbReference type="ARBA" id="ARBA00022597"/>
    </source>
</evidence>
<dbReference type="EMBL" id="JNHN01000004">
    <property type="protein sequence ID" value="KDS64899.1"/>
    <property type="molecule type" value="Genomic_DNA"/>
</dbReference>
<reference evidence="19 20" key="1">
    <citation type="submission" date="2014-04" db="EMBL/GenBank/DDBJ databases">
        <authorList>
            <person name="Sears C."/>
            <person name="Carroll K."/>
            <person name="Sack B.R."/>
            <person name="Qadri F."/>
            <person name="Myers L.L."/>
            <person name="Chung G.-T."/>
            <person name="Escheverria P."/>
            <person name="Fraser C.M."/>
            <person name="Sadzewicz L."/>
            <person name="Shefchek K.A."/>
            <person name="Tallon L."/>
            <person name="Das S.P."/>
            <person name="Daugherty S."/>
            <person name="Mongodin E.F."/>
        </authorList>
    </citation>
    <scope>NUCLEOTIDE SEQUENCE [LARGE SCALE GENOMIC DNA]</scope>
    <source>
        <strain evidence="19 20">3978 T3 ii</strain>
    </source>
</reference>
<accession>A0A078SSN6</accession>
<keyword evidence="6" id="KW-0812">Transmembrane</keyword>
<feature type="chain" id="PRO_5001745205" evidence="15">
    <location>
        <begin position="21"/>
        <end position="806"/>
    </location>
</feature>
<evidence type="ECO:0000256" key="4">
    <source>
        <dbReference type="ARBA" id="ARBA00022452"/>
    </source>
</evidence>